<dbReference type="Proteomes" id="UP001162480">
    <property type="component" value="Chromosome 20"/>
</dbReference>
<gene>
    <name evidence="1" type="ORF">OCTVUL_1B004823</name>
</gene>
<evidence type="ECO:0000313" key="1">
    <source>
        <dbReference type="EMBL" id="CAI9737622.1"/>
    </source>
</evidence>
<dbReference type="EMBL" id="OX597833">
    <property type="protein sequence ID" value="CAI9737622.1"/>
    <property type="molecule type" value="Genomic_DNA"/>
</dbReference>
<sequence>MQTTAATGSPEMADTETMMKQFQTGYHVQNRPPHFAAVFLENFINCEISMSLTHYCPTEKNAIRNISTSRAHWSSVFAFIKCLVLMKNKASDATKNILS</sequence>
<evidence type="ECO:0000313" key="2">
    <source>
        <dbReference type="Proteomes" id="UP001162480"/>
    </source>
</evidence>
<organism evidence="1 2">
    <name type="scientific">Octopus vulgaris</name>
    <name type="common">Common octopus</name>
    <dbReference type="NCBI Taxonomy" id="6645"/>
    <lineage>
        <taxon>Eukaryota</taxon>
        <taxon>Metazoa</taxon>
        <taxon>Spiralia</taxon>
        <taxon>Lophotrochozoa</taxon>
        <taxon>Mollusca</taxon>
        <taxon>Cephalopoda</taxon>
        <taxon>Coleoidea</taxon>
        <taxon>Octopodiformes</taxon>
        <taxon>Octopoda</taxon>
        <taxon>Incirrata</taxon>
        <taxon>Octopodidae</taxon>
        <taxon>Octopus</taxon>
    </lineage>
</organism>
<proteinExistence type="predicted"/>
<dbReference type="AlphaFoldDB" id="A0AA36BPP8"/>
<protein>
    <submittedName>
        <fullName evidence="1">Uncharacterized protein</fullName>
    </submittedName>
</protein>
<reference evidence="1" key="1">
    <citation type="submission" date="2023-08" db="EMBL/GenBank/DDBJ databases">
        <authorList>
            <person name="Alioto T."/>
            <person name="Alioto T."/>
            <person name="Gomez Garrido J."/>
        </authorList>
    </citation>
    <scope>NUCLEOTIDE SEQUENCE</scope>
</reference>
<name>A0AA36BPP8_OCTVU</name>
<keyword evidence="2" id="KW-1185">Reference proteome</keyword>
<accession>A0AA36BPP8</accession>